<sequence length="77" mass="8499">MLINSSTIGATTGGIKIYLDGVEVFGVVNLNTGDKYVECYVKDNKGHFIIVDGELQLECIPFEMATIRFDNVIIEVN</sequence>
<proteinExistence type="predicted"/>
<gene>
    <name evidence="1" type="ORF">THALASSA_63</name>
</gene>
<evidence type="ECO:0000313" key="1">
    <source>
        <dbReference type="EMBL" id="AUG85265.1"/>
    </source>
</evidence>
<keyword evidence="2" id="KW-1185">Reference proteome</keyword>
<protein>
    <submittedName>
        <fullName evidence="1">Uncharacterized protein</fullName>
    </submittedName>
</protein>
<reference evidence="2" key="1">
    <citation type="submission" date="2017-12" db="EMBL/GenBank/DDBJ databases">
        <authorList>
            <person name="Page C.L."/>
            <person name="McFadden E.F."/>
            <person name="Syed A.X."/>
            <person name="Lafty E.M."/>
            <person name="Hyatt D.A."/>
            <person name="Farronato D.M."/>
            <person name="Dong S.Z."/>
            <person name="Apostolopoulos E.L."/>
            <person name="Broussard G.W."/>
        </authorList>
    </citation>
    <scope>NUCLEOTIDE SEQUENCE [LARGE SCALE GENOMIC DNA]</scope>
</reference>
<evidence type="ECO:0000313" key="2">
    <source>
        <dbReference type="Proteomes" id="UP000240962"/>
    </source>
</evidence>
<name>A0A2H5BGZ6_9CAUD</name>
<organism evidence="1 2">
    <name type="scientific">Vibrio phage Thalassa</name>
    <dbReference type="NCBI Taxonomy" id="2570301"/>
    <lineage>
        <taxon>Viruses</taxon>
        <taxon>Duplodnaviria</taxon>
        <taxon>Heunggongvirae</taxon>
        <taxon>Uroviricota</taxon>
        <taxon>Caudoviricetes</taxon>
        <taxon>Demerecviridae</taxon>
        <taxon>Ermolyevavirinae</taxon>
        <taxon>Thalassavirus</taxon>
        <taxon>Thalassavirus thalassa</taxon>
    </lineage>
</organism>
<dbReference type="Proteomes" id="UP000240962">
    <property type="component" value="Segment"/>
</dbReference>
<dbReference type="EMBL" id="MG649967">
    <property type="protein sequence ID" value="AUG85265.1"/>
    <property type="molecule type" value="Genomic_DNA"/>
</dbReference>
<accession>A0A2H5BGZ6</accession>